<keyword evidence="2" id="KW-0472">Membrane</keyword>
<name>A0AAD4BP72_BOLED</name>
<keyword evidence="2" id="KW-0812">Transmembrane</keyword>
<keyword evidence="2" id="KW-1133">Transmembrane helix</keyword>
<gene>
    <name evidence="3" type="ORF">L210DRAFT_982413</name>
</gene>
<reference evidence="3" key="1">
    <citation type="submission" date="2019-10" db="EMBL/GenBank/DDBJ databases">
        <authorList>
            <consortium name="DOE Joint Genome Institute"/>
            <person name="Kuo A."/>
            <person name="Miyauchi S."/>
            <person name="Kiss E."/>
            <person name="Drula E."/>
            <person name="Kohler A."/>
            <person name="Sanchez-Garcia M."/>
            <person name="Andreopoulos B."/>
            <person name="Barry K.W."/>
            <person name="Bonito G."/>
            <person name="Buee M."/>
            <person name="Carver A."/>
            <person name="Chen C."/>
            <person name="Cichocki N."/>
            <person name="Clum A."/>
            <person name="Culley D."/>
            <person name="Crous P.W."/>
            <person name="Fauchery L."/>
            <person name="Girlanda M."/>
            <person name="Hayes R."/>
            <person name="Keri Z."/>
            <person name="LaButti K."/>
            <person name="Lipzen A."/>
            <person name="Lombard V."/>
            <person name="Magnuson J."/>
            <person name="Maillard F."/>
            <person name="Morin E."/>
            <person name="Murat C."/>
            <person name="Nolan M."/>
            <person name="Ohm R."/>
            <person name="Pangilinan J."/>
            <person name="Pereira M."/>
            <person name="Perotto S."/>
            <person name="Peter M."/>
            <person name="Riley R."/>
            <person name="Sitrit Y."/>
            <person name="Stielow B."/>
            <person name="Szollosi G."/>
            <person name="Zifcakova L."/>
            <person name="Stursova M."/>
            <person name="Spatafora J.W."/>
            <person name="Tedersoo L."/>
            <person name="Vaario L.-M."/>
            <person name="Yamada A."/>
            <person name="Yan M."/>
            <person name="Wang P."/>
            <person name="Xu J."/>
            <person name="Bruns T."/>
            <person name="Baldrian P."/>
            <person name="Vilgalys R."/>
            <person name="Henrissat B."/>
            <person name="Grigoriev I.V."/>
            <person name="Hibbett D."/>
            <person name="Nagy L.G."/>
            <person name="Martin F.M."/>
        </authorList>
    </citation>
    <scope>NUCLEOTIDE SEQUENCE</scope>
    <source>
        <strain evidence="3">BED1</strain>
    </source>
</reference>
<sequence length="348" mass="38811">MSTTGIPLDKAELLSALLEALLYGFSLLMFGATIWTLVVRRSTHQVNHKMLAVACALLLSSTVHFVIEIIRVMCGLILYRDTYPGGPVAYFSDPSQWTFVAKNSLFTVQTVIGDGVILYRCYVVWRSTLVMILPLLLWCLTFVTGIVSPYTAAITPDSQVFVGRLSHWITAFWATAFATNLLTTVLLVSRIWYVDRKATRLRGHRQSHLRPILHIIVDAGAIYSLTLLVGLICFVLGTNGQFVVLDLVTPIISITFYMVIIRVGLATNQADRTTSIALGYTSSEEDRSVAERRRRMQVHITTFTESNDDRGRHSAMYVTGPTSTKTSPHEIRRDSGGEEEGGYKERAV</sequence>
<dbReference type="Proteomes" id="UP001194468">
    <property type="component" value="Unassembled WGS sequence"/>
</dbReference>
<feature type="transmembrane region" description="Helical" evidence="2">
    <location>
        <begin position="215"/>
        <end position="237"/>
    </location>
</feature>
<evidence type="ECO:0000256" key="1">
    <source>
        <dbReference type="SAM" id="MobiDB-lite"/>
    </source>
</evidence>
<protein>
    <submittedName>
        <fullName evidence="3">Uncharacterized protein</fullName>
    </submittedName>
</protein>
<feature type="transmembrane region" description="Helical" evidence="2">
    <location>
        <begin position="51"/>
        <end position="79"/>
    </location>
</feature>
<dbReference type="EMBL" id="WHUW01000021">
    <property type="protein sequence ID" value="KAF8436527.1"/>
    <property type="molecule type" value="Genomic_DNA"/>
</dbReference>
<feature type="transmembrane region" description="Helical" evidence="2">
    <location>
        <begin position="243"/>
        <end position="265"/>
    </location>
</feature>
<evidence type="ECO:0000313" key="4">
    <source>
        <dbReference type="Proteomes" id="UP001194468"/>
    </source>
</evidence>
<evidence type="ECO:0000313" key="3">
    <source>
        <dbReference type="EMBL" id="KAF8436527.1"/>
    </source>
</evidence>
<reference evidence="3" key="2">
    <citation type="journal article" date="2020" name="Nat. Commun.">
        <title>Large-scale genome sequencing of mycorrhizal fungi provides insights into the early evolution of symbiotic traits.</title>
        <authorList>
            <person name="Miyauchi S."/>
            <person name="Kiss E."/>
            <person name="Kuo A."/>
            <person name="Drula E."/>
            <person name="Kohler A."/>
            <person name="Sanchez-Garcia M."/>
            <person name="Morin E."/>
            <person name="Andreopoulos B."/>
            <person name="Barry K.W."/>
            <person name="Bonito G."/>
            <person name="Buee M."/>
            <person name="Carver A."/>
            <person name="Chen C."/>
            <person name="Cichocki N."/>
            <person name="Clum A."/>
            <person name="Culley D."/>
            <person name="Crous P.W."/>
            <person name="Fauchery L."/>
            <person name="Girlanda M."/>
            <person name="Hayes R.D."/>
            <person name="Keri Z."/>
            <person name="LaButti K."/>
            <person name="Lipzen A."/>
            <person name="Lombard V."/>
            <person name="Magnuson J."/>
            <person name="Maillard F."/>
            <person name="Murat C."/>
            <person name="Nolan M."/>
            <person name="Ohm R.A."/>
            <person name="Pangilinan J."/>
            <person name="Pereira M.F."/>
            <person name="Perotto S."/>
            <person name="Peter M."/>
            <person name="Pfister S."/>
            <person name="Riley R."/>
            <person name="Sitrit Y."/>
            <person name="Stielow J.B."/>
            <person name="Szollosi G."/>
            <person name="Zifcakova L."/>
            <person name="Stursova M."/>
            <person name="Spatafora J.W."/>
            <person name="Tedersoo L."/>
            <person name="Vaario L.M."/>
            <person name="Yamada A."/>
            <person name="Yan M."/>
            <person name="Wang P."/>
            <person name="Xu J."/>
            <person name="Bruns T."/>
            <person name="Baldrian P."/>
            <person name="Vilgalys R."/>
            <person name="Dunand C."/>
            <person name="Henrissat B."/>
            <person name="Grigoriev I.V."/>
            <person name="Hibbett D."/>
            <person name="Nagy L.G."/>
            <person name="Martin F.M."/>
        </authorList>
    </citation>
    <scope>NUCLEOTIDE SEQUENCE</scope>
    <source>
        <strain evidence="3">BED1</strain>
    </source>
</reference>
<accession>A0AAD4BP72</accession>
<evidence type="ECO:0000256" key="2">
    <source>
        <dbReference type="SAM" id="Phobius"/>
    </source>
</evidence>
<feature type="region of interest" description="Disordered" evidence="1">
    <location>
        <begin position="306"/>
        <end position="348"/>
    </location>
</feature>
<feature type="transmembrane region" description="Helical" evidence="2">
    <location>
        <begin position="20"/>
        <end position="39"/>
    </location>
</feature>
<dbReference type="AlphaFoldDB" id="A0AAD4BP72"/>
<feature type="transmembrane region" description="Helical" evidence="2">
    <location>
        <begin position="99"/>
        <end position="122"/>
    </location>
</feature>
<feature type="transmembrane region" description="Helical" evidence="2">
    <location>
        <begin position="129"/>
        <end position="151"/>
    </location>
</feature>
<feature type="transmembrane region" description="Helical" evidence="2">
    <location>
        <begin position="171"/>
        <end position="194"/>
    </location>
</feature>
<organism evidence="3 4">
    <name type="scientific">Boletus edulis BED1</name>
    <dbReference type="NCBI Taxonomy" id="1328754"/>
    <lineage>
        <taxon>Eukaryota</taxon>
        <taxon>Fungi</taxon>
        <taxon>Dikarya</taxon>
        <taxon>Basidiomycota</taxon>
        <taxon>Agaricomycotina</taxon>
        <taxon>Agaricomycetes</taxon>
        <taxon>Agaricomycetidae</taxon>
        <taxon>Boletales</taxon>
        <taxon>Boletineae</taxon>
        <taxon>Boletaceae</taxon>
        <taxon>Boletoideae</taxon>
        <taxon>Boletus</taxon>
    </lineage>
</organism>
<proteinExistence type="predicted"/>
<comment type="caution">
    <text evidence="3">The sequence shown here is derived from an EMBL/GenBank/DDBJ whole genome shotgun (WGS) entry which is preliminary data.</text>
</comment>
<feature type="compositionally biased region" description="Basic and acidic residues" evidence="1">
    <location>
        <begin position="327"/>
        <end position="348"/>
    </location>
</feature>
<keyword evidence="4" id="KW-1185">Reference proteome</keyword>